<feature type="non-terminal residue" evidence="2">
    <location>
        <position position="1"/>
    </location>
</feature>
<proteinExistence type="predicted"/>
<evidence type="ECO:0000256" key="1">
    <source>
        <dbReference type="SAM" id="MobiDB-lite"/>
    </source>
</evidence>
<protein>
    <submittedName>
        <fullName evidence="2">Uncharacterized protein</fullName>
    </submittedName>
</protein>
<dbReference type="EMBL" id="GEBQ01030058">
    <property type="protein sequence ID" value="JAT09919.1"/>
    <property type="molecule type" value="Transcribed_RNA"/>
</dbReference>
<feature type="region of interest" description="Disordered" evidence="1">
    <location>
        <begin position="29"/>
        <end position="80"/>
    </location>
</feature>
<name>A0A1B6KEQ8_9HEMI</name>
<sequence length="286" mass="32305">CFGLNYHVIQVQLKFLYQNLDLDMADEENAEAPAPASEEANAPEDAGEGEPPPSTPPPPEEEKKEAAEPPPEASEEPQVNTEGLKNIISETNEILVKHQVHINEQKKTLSTMMFVLNRITATLITYKEHLDNVRSFLYHHELKQSEWFRKYWRELPVYGDYSEVFFEAPDAMEVEGIPHQLAKGSVEQLCQDVVNNVFAGGTIVKAQRGLGKDIYRRMDKKGDMLMEQLASMEPWFGLFDAEMSNEMALEDKVDELTSLVGYVTTGVLGASESLKLDLRKGAEEEW</sequence>
<feature type="compositionally biased region" description="Low complexity" evidence="1">
    <location>
        <begin position="31"/>
        <end position="40"/>
    </location>
</feature>
<dbReference type="AlphaFoldDB" id="A0A1B6KEQ8"/>
<gene>
    <name evidence="2" type="ORF">g.11040</name>
</gene>
<evidence type="ECO:0000313" key="2">
    <source>
        <dbReference type="EMBL" id="JAT09919.1"/>
    </source>
</evidence>
<organism evidence="2">
    <name type="scientific">Graphocephala atropunctata</name>
    <dbReference type="NCBI Taxonomy" id="36148"/>
    <lineage>
        <taxon>Eukaryota</taxon>
        <taxon>Metazoa</taxon>
        <taxon>Ecdysozoa</taxon>
        <taxon>Arthropoda</taxon>
        <taxon>Hexapoda</taxon>
        <taxon>Insecta</taxon>
        <taxon>Pterygota</taxon>
        <taxon>Neoptera</taxon>
        <taxon>Paraneoptera</taxon>
        <taxon>Hemiptera</taxon>
        <taxon>Auchenorrhyncha</taxon>
        <taxon>Membracoidea</taxon>
        <taxon>Cicadellidae</taxon>
        <taxon>Cicadellinae</taxon>
        <taxon>Cicadellini</taxon>
        <taxon>Graphocephala</taxon>
    </lineage>
</organism>
<accession>A0A1B6KEQ8</accession>
<reference evidence="2" key="1">
    <citation type="submission" date="2015-11" db="EMBL/GenBank/DDBJ databases">
        <title>De novo transcriptome assembly of four potential Pierce s Disease insect vectors from Arizona vineyards.</title>
        <authorList>
            <person name="Tassone E.E."/>
        </authorList>
    </citation>
    <scope>NUCLEOTIDE SEQUENCE</scope>
</reference>